<dbReference type="AlphaFoldDB" id="A0A238UPN2"/>
<dbReference type="Proteomes" id="UP000198420">
    <property type="component" value="Unassembled WGS sequence"/>
</dbReference>
<reference evidence="2" key="1">
    <citation type="submission" date="2017-06" db="EMBL/GenBank/DDBJ databases">
        <authorList>
            <person name="Varghese N."/>
            <person name="Submissions S."/>
        </authorList>
    </citation>
    <scope>NUCLEOTIDE SEQUENCE [LARGE SCALE GENOMIC DNA]</scope>
    <source>
        <strain evidence="2">DSM 44485</strain>
    </source>
</reference>
<keyword evidence="2" id="KW-1185">Reference proteome</keyword>
<organism evidence="1 2">
    <name type="scientific">Actinomadura mexicana</name>
    <dbReference type="NCBI Taxonomy" id="134959"/>
    <lineage>
        <taxon>Bacteria</taxon>
        <taxon>Bacillati</taxon>
        <taxon>Actinomycetota</taxon>
        <taxon>Actinomycetes</taxon>
        <taxon>Streptosporangiales</taxon>
        <taxon>Thermomonosporaceae</taxon>
        <taxon>Actinomadura</taxon>
    </lineage>
</organism>
<accession>A0A238UPN2</accession>
<dbReference type="OrthoDB" id="4222871at2"/>
<evidence type="ECO:0000313" key="2">
    <source>
        <dbReference type="Proteomes" id="UP000198420"/>
    </source>
</evidence>
<name>A0A238UPN2_9ACTN</name>
<gene>
    <name evidence="1" type="ORF">SAMN06265355_101232</name>
</gene>
<protein>
    <submittedName>
        <fullName evidence="1">Uncharacterized protein</fullName>
    </submittedName>
</protein>
<dbReference type="EMBL" id="FZNP01000001">
    <property type="protein sequence ID" value="SNR23901.1"/>
    <property type="molecule type" value="Genomic_DNA"/>
</dbReference>
<dbReference type="RefSeq" id="WP_143226873.1">
    <property type="nucleotide sequence ID" value="NZ_FZNP01000001.1"/>
</dbReference>
<proteinExistence type="predicted"/>
<dbReference type="InterPro" id="IPR045428">
    <property type="entry name" value="EACC1"/>
</dbReference>
<dbReference type="Pfam" id="PF19953">
    <property type="entry name" value="EACC1"/>
    <property type="match status" value="1"/>
</dbReference>
<evidence type="ECO:0000313" key="1">
    <source>
        <dbReference type="EMBL" id="SNR23901.1"/>
    </source>
</evidence>
<sequence>MRAGFDWTRHDRALARWDRAVDTVIVALGSGGAVSLLVDSLKVWLTQPRRSDIRLVIQREQDQKIEIDAQRVAREDVEGLLREAL</sequence>